<evidence type="ECO:0000313" key="1">
    <source>
        <dbReference type="EMBL" id="OEG71366.1"/>
    </source>
</evidence>
<dbReference type="Proteomes" id="UP000095237">
    <property type="component" value="Unassembled WGS sequence"/>
</dbReference>
<keyword evidence="3" id="KW-1185">Reference proteome</keyword>
<evidence type="ECO:0000313" key="2">
    <source>
        <dbReference type="EMBL" id="OEG71577.1"/>
    </source>
</evidence>
<accession>A0A1E5IM78</accession>
<name>A0A1E5IM78_ENDTX</name>
<gene>
    <name evidence="2" type="ORF">ATZ36_13945</name>
    <name evidence="1" type="ORF">ATZ36_14690</name>
</gene>
<comment type="caution">
    <text evidence="2">The sequence shown here is derived from an EMBL/GenBank/DDBJ whole genome shotgun (WGS) entry which is preliminary data.</text>
</comment>
<sequence>MLPGTAKTSFSYSVQNPVVINAPLLSAASVSRVALENSAIILFLLGKVPCQVVSVAGIRL</sequence>
<dbReference type="EMBL" id="LNVX01000162">
    <property type="protein sequence ID" value="OEG71577.1"/>
    <property type="molecule type" value="Genomic_DNA"/>
</dbReference>
<dbReference type="AlphaFoldDB" id="A0A1E5IM78"/>
<dbReference type="EMBL" id="LNVX01000218">
    <property type="protein sequence ID" value="OEG71366.1"/>
    <property type="molecule type" value="Genomic_DNA"/>
</dbReference>
<organism evidence="2 3">
    <name type="scientific">Endomicrobium trichonymphae</name>
    <dbReference type="NCBI Taxonomy" id="1408204"/>
    <lineage>
        <taxon>Bacteria</taxon>
        <taxon>Pseudomonadati</taxon>
        <taxon>Elusimicrobiota</taxon>
        <taxon>Endomicrobiia</taxon>
        <taxon>Endomicrobiales</taxon>
        <taxon>Endomicrobiaceae</taxon>
        <taxon>Candidatus Endomicrobiellum</taxon>
    </lineage>
</organism>
<proteinExistence type="predicted"/>
<evidence type="ECO:0000313" key="3">
    <source>
        <dbReference type="Proteomes" id="UP000095237"/>
    </source>
</evidence>
<protein>
    <submittedName>
        <fullName evidence="2">Uncharacterized protein</fullName>
    </submittedName>
</protein>
<reference evidence="2 3" key="1">
    <citation type="submission" date="2015-11" db="EMBL/GenBank/DDBJ databases">
        <title>Evidence for parallel genomic evolution in an endosymbiosis of termite gut flagellates.</title>
        <authorList>
            <person name="Zheng H."/>
        </authorList>
    </citation>
    <scope>NUCLEOTIDE SEQUENCE [LARGE SCALE GENOMIC DNA]</scope>
    <source>
        <strain evidence="2 3">CET450</strain>
    </source>
</reference>